<evidence type="ECO:0000313" key="2">
    <source>
        <dbReference type="EMBL" id="MBM7556327.1"/>
    </source>
</evidence>
<dbReference type="RefSeq" id="WP_204701115.1">
    <property type="nucleotide sequence ID" value="NZ_JAFBDQ010000005.1"/>
</dbReference>
<dbReference type="InterPro" id="IPR029058">
    <property type="entry name" value="AB_hydrolase_fold"/>
</dbReference>
<dbReference type="Gene3D" id="3.40.50.1820">
    <property type="entry name" value="alpha/beta hydrolase"/>
    <property type="match status" value="1"/>
</dbReference>
<evidence type="ECO:0000256" key="1">
    <source>
        <dbReference type="SAM" id="Coils"/>
    </source>
</evidence>
<keyword evidence="3" id="KW-1185">Reference proteome</keyword>
<comment type="caution">
    <text evidence="2">The sequence shown here is derived from an EMBL/GenBank/DDBJ whole genome shotgun (WGS) entry which is preliminary data.</text>
</comment>
<dbReference type="Pfam" id="PF26363">
    <property type="entry name" value="Phospholipase-like"/>
    <property type="match status" value="1"/>
</dbReference>
<gene>
    <name evidence="2" type="ORF">JOC47_001170</name>
</gene>
<dbReference type="Proteomes" id="UP000774000">
    <property type="component" value="Unassembled WGS sequence"/>
</dbReference>
<evidence type="ECO:0008006" key="4">
    <source>
        <dbReference type="Google" id="ProtNLM"/>
    </source>
</evidence>
<sequence length="1372" mass="157736">MSGKKPKANDYLSLIFSDMVYEDFYNGKKADGGDENSTIEEIFFNSAENRFKDDPKYRKNRLEVNYTNYDQLSNWKFLMKDGENNLERKEEPNNLFYKIKSVIMNFVMGQAGPMIDAGTDPDVLSLVIKQVPLLPVLAKLNKAAISFNLTNWALVNQLEDLVYSKIDKFLEGDLGAGDGFYAAAFVNEGDKEIIIAYRGTNETRDHTMTNSLIAAGIPSEQFDKAENFYKLILKDHSEYKNYSFTFTGHSLAGGLAQYAAVMAQGNGHHVYCKTWNGIGIKHFKNFYGNEFLGYKDALLFLVNKVLIGERDLRDELDKRVYQEIQKSDIIQGTSINSKFVKKNEAGIPEIDRIKFIRELVKHRLDMIDEAADKVKKFKQEIKAIEERMEAGDYNQFTYQMELNNDLNKKSLLQGKIDNLKDELLSEGYQQFEDISDTDQFTEQLLALQKDYKQALIEDSLIKESGLSLIMPIEEAEELEEIAFELANRKLRFAEKYKKLDKSNLQNYANSYDITGTIFKHVGNCYLVDKEFKDNSEIKYSDLIEEGSLKDGAGEIGGEELELAKQHGVNIFYPYILLEKKGNIGEPENYKGGTAEIGELTDSLSYDYLRSIIKYIILEITDDGNDLKELEELYLKYKSASRKKTEETFQDNLFKLSKATLFNSVKQQGRKLDEVTKNNINQDLNEEWITIEESSLLKILITIYNECKYTIVIDENNSEYSLDTAILAQLKKIDEQDRKKLWRWSSSGNIKQLFLGTAGVTQEEETIYHSTPITNSSQQIKMNITAPPNRHNLFGSSKLEENSKSQRDPFEFVMGMGQIDTYNQDSDPQTDIIINEVQLGKKIEIQEEYLNNLKEDEDKYYGTEIYEEVFAEQDFKVEYHLQPNFSQPEENVLIAYYGPSATKDGVTEFTTEKLNRTRIDEFVNGDYGIYLPRVHRVEGSLEAEIVDDGIRELQYYEIYAHRQQENSKISGDGLKIALPNGEQKLLGQDLEFKNEVELIENKLKYEFTDKFGFYYAYIPEESTVEVNYSYGASFGNNKQYFSKYGGKVIIDNYQYGDFGLEFIVPEDVLYGSRRRYDLEDEVVNYATVLYGSRNLVVQLDRSNCEYKFTAGSSGFWQHNNTVEEESNGSGKILLKFGKQDYRDAASLLSKTEVAKDTQKNVCLNGDKITFTYLKELGNLVINFGDYNNALLINGFENGDYGLNHAKFKFQDNRGQSPDQYIFYNGESTPTYKREDEGTSSFNGVVMESDGSGKILLKLFGQLHNLAELNFKQLPKLKRIANSDGNTYGIKTFYEVKVKKYKTATLYCEYSQNCYDDKYDLVIKYGSNQQWKIMIKKFRNGDYGIKLPLNRIDEIAGANSKFNRKERDKLICYA</sequence>
<protein>
    <recommendedName>
        <fullName evidence="4">Fungal lipase-like domain-containing protein</fullName>
    </recommendedName>
</protein>
<keyword evidence="1" id="KW-0175">Coiled coil</keyword>
<reference evidence="2" key="1">
    <citation type="submission" date="2021-01" db="EMBL/GenBank/DDBJ databases">
        <title>Genomic Encyclopedia of Type Strains, Phase IV (KMG-IV): sequencing the most valuable type-strain genomes for metagenomic binning, comparative biology and taxonomic classification.</title>
        <authorList>
            <person name="Goeker M."/>
        </authorList>
    </citation>
    <scope>NUCLEOTIDE SEQUENCE</scope>
    <source>
        <strain evidence="2">DSM 23230</strain>
    </source>
</reference>
<dbReference type="EMBL" id="JAFBDQ010000005">
    <property type="protein sequence ID" value="MBM7556327.1"/>
    <property type="molecule type" value="Genomic_DNA"/>
</dbReference>
<name>A0A939BP03_9FIRM</name>
<proteinExistence type="predicted"/>
<accession>A0A939BP03</accession>
<dbReference type="SUPFAM" id="SSF53474">
    <property type="entry name" value="alpha/beta-Hydrolases"/>
    <property type="match status" value="1"/>
</dbReference>
<feature type="coiled-coil region" evidence="1">
    <location>
        <begin position="367"/>
        <end position="422"/>
    </location>
</feature>
<organism evidence="2 3">
    <name type="scientific">Halanaerobacter jeridensis</name>
    <dbReference type="NCBI Taxonomy" id="706427"/>
    <lineage>
        <taxon>Bacteria</taxon>
        <taxon>Bacillati</taxon>
        <taxon>Bacillota</taxon>
        <taxon>Clostridia</taxon>
        <taxon>Halanaerobiales</taxon>
        <taxon>Halobacteroidaceae</taxon>
        <taxon>Halanaerobacter</taxon>
    </lineage>
</organism>
<evidence type="ECO:0000313" key="3">
    <source>
        <dbReference type="Proteomes" id="UP000774000"/>
    </source>
</evidence>